<evidence type="ECO:0000256" key="2">
    <source>
        <dbReference type="ARBA" id="ARBA00022723"/>
    </source>
</evidence>
<keyword evidence="2 4" id="KW-0479">Metal-binding</keyword>
<comment type="caution">
    <text evidence="7">The sequence shown here is derived from an EMBL/GenBank/DDBJ whole genome shotgun (WGS) entry which is preliminary data.</text>
</comment>
<dbReference type="EMBL" id="NPDN01000009">
    <property type="protein sequence ID" value="PJZ24359.1"/>
    <property type="molecule type" value="Genomic_DNA"/>
</dbReference>
<gene>
    <name evidence="7" type="ORF">CH357_17010</name>
</gene>
<dbReference type="GO" id="GO:0046872">
    <property type="term" value="F:metal ion binding"/>
    <property type="evidence" value="ECO:0007669"/>
    <property type="project" value="UniProtKB-KW"/>
</dbReference>
<evidence type="ECO:0000256" key="4">
    <source>
        <dbReference type="PROSITE-ProRule" id="PRU00433"/>
    </source>
</evidence>
<dbReference type="AlphaFoldDB" id="A0A2M9X9S2"/>
<dbReference type="Proteomes" id="UP000232196">
    <property type="component" value="Unassembled WGS sequence"/>
</dbReference>
<protein>
    <submittedName>
        <fullName evidence="7">Cytochrome C</fullName>
    </submittedName>
</protein>
<evidence type="ECO:0000313" key="7">
    <source>
        <dbReference type="EMBL" id="PJZ24359.1"/>
    </source>
</evidence>
<dbReference type="GO" id="GO:0009055">
    <property type="term" value="F:electron transfer activity"/>
    <property type="evidence" value="ECO:0007669"/>
    <property type="project" value="InterPro"/>
</dbReference>
<evidence type="ECO:0000256" key="1">
    <source>
        <dbReference type="ARBA" id="ARBA00022617"/>
    </source>
</evidence>
<dbReference type="SUPFAM" id="SSF46626">
    <property type="entry name" value="Cytochrome c"/>
    <property type="match status" value="1"/>
</dbReference>
<dbReference type="OrthoDB" id="9805202at2"/>
<dbReference type="PROSITE" id="PS51007">
    <property type="entry name" value="CYTC"/>
    <property type="match status" value="1"/>
</dbReference>
<organism evidence="7 8">
    <name type="scientific">Leptospira hartskeerlii</name>
    <dbReference type="NCBI Taxonomy" id="2023177"/>
    <lineage>
        <taxon>Bacteria</taxon>
        <taxon>Pseudomonadati</taxon>
        <taxon>Spirochaetota</taxon>
        <taxon>Spirochaetia</taxon>
        <taxon>Leptospirales</taxon>
        <taxon>Leptospiraceae</taxon>
        <taxon>Leptospira</taxon>
    </lineage>
</organism>
<dbReference type="InterPro" id="IPR036909">
    <property type="entry name" value="Cyt_c-like_dom_sf"/>
</dbReference>
<keyword evidence="1 4" id="KW-0349">Heme</keyword>
<dbReference type="InterPro" id="IPR009056">
    <property type="entry name" value="Cyt_c-like_dom"/>
</dbReference>
<evidence type="ECO:0000256" key="3">
    <source>
        <dbReference type="ARBA" id="ARBA00023004"/>
    </source>
</evidence>
<keyword evidence="3 4" id="KW-0408">Iron</keyword>
<dbReference type="Gene3D" id="1.10.760.10">
    <property type="entry name" value="Cytochrome c-like domain"/>
    <property type="match status" value="1"/>
</dbReference>
<reference evidence="7 8" key="1">
    <citation type="submission" date="2017-07" db="EMBL/GenBank/DDBJ databases">
        <title>Leptospira spp. isolated from tropical soils.</title>
        <authorList>
            <person name="Thibeaux R."/>
            <person name="Iraola G."/>
            <person name="Ferres I."/>
            <person name="Bierque E."/>
            <person name="Girault D."/>
            <person name="Soupe-Gilbert M.-E."/>
            <person name="Picardeau M."/>
            <person name="Goarant C."/>
        </authorList>
    </citation>
    <scope>NUCLEOTIDE SEQUENCE [LARGE SCALE GENOMIC DNA]</scope>
    <source>
        <strain evidence="7 8">MCA1-C-A1</strain>
    </source>
</reference>
<dbReference type="RefSeq" id="WP_100707955.1">
    <property type="nucleotide sequence ID" value="NZ_NPDL01000014.1"/>
</dbReference>
<name>A0A2M9X9S2_9LEPT</name>
<dbReference type="GO" id="GO:0020037">
    <property type="term" value="F:heme binding"/>
    <property type="evidence" value="ECO:0007669"/>
    <property type="project" value="InterPro"/>
</dbReference>
<accession>A0A2M9X9S2</accession>
<feature type="domain" description="Cytochrome c" evidence="6">
    <location>
        <begin position="53"/>
        <end position="140"/>
    </location>
</feature>
<keyword evidence="5" id="KW-1133">Transmembrane helix</keyword>
<evidence type="ECO:0000256" key="5">
    <source>
        <dbReference type="SAM" id="Phobius"/>
    </source>
</evidence>
<feature type="transmembrane region" description="Helical" evidence="5">
    <location>
        <begin position="15"/>
        <end position="36"/>
    </location>
</feature>
<evidence type="ECO:0000313" key="8">
    <source>
        <dbReference type="Proteomes" id="UP000232196"/>
    </source>
</evidence>
<evidence type="ECO:0000259" key="6">
    <source>
        <dbReference type="PROSITE" id="PS51007"/>
    </source>
</evidence>
<keyword evidence="5" id="KW-0472">Membrane</keyword>
<keyword evidence="8" id="KW-1185">Reference proteome</keyword>
<keyword evidence="5" id="KW-0812">Transmembrane</keyword>
<sequence>MYDPHTFRDRSKSRILFGICISFFFLIFGTVSLIFGDDWDRSNEDKWNTAFMETVARGEKLFHGPELGGNTVQCAMCHPNATNTHPETYPKFQKQIGKVSTLREMINWCIQNPLQGKPLAYDDPKMIALEAYIMYERRNSILVPGKH</sequence>
<proteinExistence type="predicted"/>
<dbReference type="Pfam" id="PF21342">
    <property type="entry name" value="SoxA-TsdA_cyt-c"/>
    <property type="match status" value="1"/>
</dbReference>